<dbReference type="PROSITE" id="PS52029">
    <property type="entry name" value="LD_TPASE"/>
    <property type="match status" value="1"/>
</dbReference>
<accession>A5GCD8</accession>
<evidence type="ECO:0000256" key="4">
    <source>
        <dbReference type="ARBA" id="ARBA00022960"/>
    </source>
</evidence>
<evidence type="ECO:0000256" key="5">
    <source>
        <dbReference type="ARBA" id="ARBA00022984"/>
    </source>
</evidence>
<dbReference type="GO" id="GO:0008360">
    <property type="term" value="P:regulation of cell shape"/>
    <property type="evidence" value="ECO:0007669"/>
    <property type="project" value="UniProtKB-UniRule"/>
</dbReference>
<dbReference type="Pfam" id="PF03734">
    <property type="entry name" value="YkuD"/>
    <property type="match status" value="1"/>
</dbReference>
<dbReference type="OrthoDB" id="9786799at2"/>
<dbReference type="InterPro" id="IPR005490">
    <property type="entry name" value="LD_TPept_cat_dom"/>
</dbReference>
<dbReference type="SUPFAM" id="SSF141523">
    <property type="entry name" value="L,D-transpeptidase catalytic domain-like"/>
    <property type="match status" value="1"/>
</dbReference>
<dbReference type="GO" id="GO:0071972">
    <property type="term" value="F:peptidoglycan L,D-transpeptidase activity"/>
    <property type="evidence" value="ECO:0007669"/>
    <property type="project" value="TreeGrafter"/>
</dbReference>
<dbReference type="STRING" id="351605.Gura_0546"/>
<evidence type="ECO:0000313" key="11">
    <source>
        <dbReference type="Proteomes" id="UP000006695"/>
    </source>
</evidence>
<dbReference type="GO" id="GO:0071555">
    <property type="term" value="P:cell wall organization"/>
    <property type="evidence" value="ECO:0007669"/>
    <property type="project" value="UniProtKB-UniRule"/>
</dbReference>
<dbReference type="GO" id="GO:0005576">
    <property type="term" value="C:extracellular region"/>
    <property type="evidence" value="ECO:0007669"/>
    <property type="project" value="TreeGrafter"/>
</dbReference>
<protein>
    <recommendedName>
        <fullName evidence="9">L,D-TPase catalytic domain-containing protein</fullName>
    </recommendedName>
</protein>
<dbReference type="Proteomes" id="UP000006695">
    <property type="component" value="Chromosome"/>
</dbReference>
<evidence type="ECO:0000256" key="8">
    <source>
        <dbReference type="SAM" id="SignalP"/>
    </source>
</evidence>
<evidence type="ECO:0000256" key="1">
    <source>
        <dbReference type="ARBA" id="ARBA00004752"/>
    </source>
</evidence>
<gene>
    <name evidence="10" type="ordered locus">Gura_0546</name>
</gene>
<reference evidence="10 11" key="1">
    <citation type="submission" date="2007-05" db="EMBL/GenBank/DDBJ databases">
        <title>Complete sequence of Geobacter uraniireducens Rf4.</title>
        <authorList>
            <consortium name="US DOE Joint Genome Institute"/>
            <person name="Copeland A."/>
            <person name="Lucas S."/>
            <person name="Lapidus A."/>
            <person name="Barry K."/>
            <person name="Detter J.C."/>
            <person name="Glavina del Rio T."/>
            <person name="Hammon N."/>
            <person name="Israni S."/>
            <person name="Dalin E."/>
            <person name="Tice H."/>
            <person name="Pitluck S."/>
            <person name="Chertkov O."/>
            <person name="Brettin T."/>
            <person name="Bruce D."/>
            <person name="Han C."/>
            <person name="Schmutz J."/>
            <person name="Larimer F."/>
            <person name="Land M."/>
            <person name="Hauser L."/>
            <person name="Kyrpides N."/>
            <person name="Mikhailova N."/>
            <person name="Shelobolina E."/>
            <person name="Aklujkar M."/>
            <person name="Lovley D."/>
            <person name="Richardson P."/>
        </authorList>
    </citation>
    <scope>NUCLEOTIDE SEQUENCE [LARGE SCALE GENOMIC DNA]</scope>
    <source>
        <strain evidence="10 11">Rf4</strain>
    </source>
</reference>
<dbReference type="GO" id="GO:0018104">
    <property type="term" value="P:peptidoglycan-protein cross-linking"/>
    <property type="evidence" value="ECO:0007669"/>
    <property type="project" value="TreeGrafter"/>
</dbReference>
<keyword evidence="11" id="KW-1185">Reference proteome</keyword>
<dbReference type="PANTHER" id="PTHR30582">
    <property type="entry name" value="L,D-TRANSPEPTIDASE"/>
    <property type="match status" value="1"/>
</dbReference>
<dbReference type="CDD" id="cd16913">
    <property type="entry name" value="YkuD_like"/>
    <property type="match status" value="1"/>
</dbReference>
<dbReference type="KEGG" id="gur:Gura_0546"/>
<feature type="active site" description="Nucleophile" evidence="7">
    <location>
        <position position="208"/>
    </location>
</feature>
<keyword evidence="4 7" id="KW-0133">Cell shape</keyword>
<keyword evidence="3" id="KW-0808">Transferase</keyword>
<comment type="similarity">
    <text evidence="2">Belongs to the YkuD family.</text>
</comment>
<dbReference type="HOGENOM" id="CLU_972402_0_0_7"/>
<feature type="domain" description="L,D-TPase catalytic" evidence="9">
    <location>
        <begin position="110"/>
        <end position="238"/>
    </location>
</feature>
<keyword evidence="8" id="KW-0732">Signal</keyword>
<dbReference type="EMBL" id="CP000698">
    <property type="protein sequence ID" value="ABQ24760.1"/>
    <property type="molecule type" value="Genomic_DNA"/>
</dbReference>
<dbReference type="InterPro" id="IPR038063">
    <property type="entry name" value="Transpep_catalytic_dom"/>
</dbReference>
<keyword evidence="6 7" id="KW-0961">Cell wall biogenesis/degradation</keyword>
<keyword evidence="5 7" id="KW-0573">Peptidoglycan synthesis</keyword>
<dbReference type="UniPathway" id="UPA00219"/>
<comment type="pathway">
    <text evidence="1 7">Cell wall biogenesis; peptidoglycan biosynthesis.</text>
</comment>
<evidence type="ECO:0000256" key="6">
    <source>
        <dbReference type="ARBA" id="ARBA00023316"/>
    </source>
</evidence>
<feature type="active site" description="Proton donor/acceptor" evidence="7">
    <location>
        <position position="195"/>
    </location>
</feature>
<feature type="signal peptide" evidence="8">
    <location>
        <begin position="1"/>
        <end position="24"/>
    </location>
</feature>
<proteinExistence type="inferred from homology"/>
<dbReference type="GO" id="GO:0016740">
    <property type="term" value="F:transferase activity"/>
    <property type="evidence" value="ECO:0007669"/>
    <property type="project" value="UniProtKB-KW"/>
</dbReference>
<sequence length="266" mass="30818">MKPFILIGIALLASLLLNFRSVAAADAINSLCDVHYPSDSRVEWECVQLKRKDSPYRLFGKYWRDGLRFNRMDRRHFLAGMWIKVPKRLEEIKGFTPMPATYPDAAQEPKFILVDQSEMFLGAYEYGTLVFSTPVAVGIDGHRVPNGSFRIDAADRRHESSIYPVEGTDRPYPMHYGLRFYVEKKVDAWISYWLHGRDVPGHPASHGCIGLYDEEMQREYYHEPRKPLLKDAKRLYEWAVATKRQTGKFRYINYGPKVLIIGTPPL</sequence>
<dbReference type="InterPro" id="IPR050979">
    <property type="entry name" value="LD-transpeptidase"/>
</dbReference>
<feature type="chain" id="PRO_5002683487" description="L,D-TPase catalytic domain-containing protein" evidence="8">
    <location>
        <begin position="25"/>
        <end position="266"/>
    </location>
</feature>
<evidence type="ECO:0000256" key="3">
    <source>
        <dbReference type="ARBA" id="ARBA00022679"/>
    </source>
</evidence>
<evidence type="ECO:0000256" key="2">
    <source>
        <dbReference type="ARBA" id="ARBA00005992"/>
    </source>
</evidence>
<evidence type="ECO:0000259" key="9">
    <source>
        <dbReference type="PROSITE" id="PS52029"/>
    </source>
</evidence>
<dbReference type="RefSeq" id="WP_011937485.1">
    <property type="nucleotide sequence ID" value="NC_009483.1"/>
</dbReference>
<evidence type="ECO:0000256" key="7">
    <source>
        <dbReference type="PROSITE-ProRule" id="PRU01373"/>
    </source>
</evidence>
<evidence type="ECO:0000313" key="10">
    <source>
        <dbReference type="EMBL" id="ABQ24760.1"/>
    </source>
</evidence>
<dbReference type="PANTHER" id="PTHR30582:SF2">
    <property type="entry name" value="L,D-TRANSPEPTIDASE YCIB-RELATED"/>
    <property type="match status" value="1"/>
</dbReference>
<dbReference type="AlphaFoldDB" id="A5GCD8"/>
<dbReference type="Gene3D" id="2.40.440.10">
    <property type="entry name" value="L,D-transpeptidase catalytic domain-like"/>
    <property type="match status" value="1"/>
</dbReference>
<name>A5GCD8_GEOUR</name>
<organism evidence="10 11">
    <name type="scientific">Geotalea uraniireducens (strain Rf4)</name>
    <name type="common">Geobacter uraniireducens</name>
    <dbReference type="NCBI Taxonomy" id="351605"/>
    <lineage>
        <taxon>Bacteria</taxon>
        <taxon>Pseudomonadati</taxon>
        <taxon>Thermodesulfobacteriota</taxon>
        <taxon>Desulfuromonadia</taxon>
        <taxon>Geobacterales</taxon>
        <taxon>Geobacteraceae</taxon>
        <taxon>Geotalea</taxon>
    </lineage>
</organism>